<proteinExistence type="predicted"/>
<reference evidence="2" key="2">
    <citation type="submission" date="2020-09" db="EMBL/GenBank/DDBJ databases">
        <authorList>
            <person name="Sun Q."/>
            <person name="Ohkuma M."/>
        </authorList>
    </citation>
    <scope>NUCLEOTIDE SEQUENCE</scope>
    <source>
        <strain evidence="2">JCM 3035</strain>
    </source>
</reference>
<dbReference type="AlphaFoldDB" id="A0A917QQ85"/>
<keyword evidence="3" id="KW-1185">Reference proteome</keyword>
<feature type="signal peptide" evidence="1">
    <location>
        <begin position="1"/>
        <end position="31"/>
    </location>
</feature>
<gene>
    <name evidence="2" type="ORF">GCM10010094_25410</name>
</gene>
<organism evidence="2 3">
    <name type="scientific">Streptomyces flaveus</name>
    <dbReference type="NCBI Taxonomy" id="66370"/>
    <lineage>
        <taxon>Bacteria</taxon>
        <taxon>Bacillati</taxon>
        <taxon>Actinomycetota</taxon>
        <taxon>Actinomycetes</taxon>
        <taxon>Kitasatosporales</taxon>
        <taxon>Streptomycetaceae</taxon>
        <taxon>Streptomyces</taxon>
        <taxon>Streptomyces aurantiacus group</taxon>
    </lineage>
</organism>
<dbReference type="Proteomes" id="UP000637788">
    <property type="component" value="Unassembled WGS sequence"/>
</dbReference>
<dbReference type="SUPFAM" id="SSF56973">
    <property type="entry name" value="Aerolisin/ETX pore-forming domain"/>
    <property type="match status" value="1"/>
</dbReference>
<dbReference type="RefSeq" id="WP_189321965.1">
    <property type="nucleotide sequence ID" value="NZ_BMPQ01000005.1"/>
</dbReference>
<sequence length="204" mass="22407">MSSVRKKVAAALGSAIALAALVVATPGTAMADHEEQPTVAQLLEQCNNGTDRCEFHVESVEKYLGPEQRVTSDAYNCTSVNQNLSKTWSDTTTTGTSTTQTIEFGGAFEAFTAGFSVATGKTWEKSHTETHTESLWVGPQKKGWLTHRAHMVRSHGYYQLNFGDRYYGHYIWYVNDVTMTGIDPDNTYGESPVFREAETGSGDC</sequence>
<feature type="chain" id="PRO_5036689277" evidence="1">
    <location>
        <begin position="32"/>
        <end position="204"/>
    </location>
</feature>
<evidence type="ECO:0000313" key="3">
    <source>
        <dbReference type="Proteomes" id="UP000637788"/>
    </source>
</evidence>
<protein>
    <submittedName>
        <fullName evidence="2">Uncharacterized protein</fullName>
    </submittedName>
</protein>
<reference evidence="2" key="1">
    <citation type="journal article" date="2014" name="Int. J. Syst. Evol. Microbiol.">
        <title>Complete genome sequence of Corynebacterium casei LMG S-19264T (=DSM 44701T), isolated from a smear-ripened cheese.</title>
        <authorList>
            <consortium name="US DOE Joint Genome Institute (JGI-PGF)"/>
            <person name="Walter F."/>
            <person name="Albersmeier A."/>
            <person name="Kalinowski J."/>
            <person name="Ruckert C."/>
        </authorList>
    </citation>
    <scope>NUCLEOTIDE SEQUENCE</scope>
    <source>
        <strain evidence="2">JCM 3035</strain>
    </source>
</reference>
<comment type="caution">
    <text evidence="2">The sequence shown here is derived from an EMBL/GenBank/DDBJ whole genome shotgun (WGS) entry which is preliminary data.</text>
</comment>
<dbReference type="EMBL" id="BMPQ01000005">
    <property type="protein sequence ID" value="GGK63497.1"/>
    <property type="molecule type" value="Genomic_DNA"/>
</dbReference>
<accession>A0A917QQ85</accession>
<name>A0A917QQ85_9ACTN</name>
<keyword evidence="1" id="KW-0732">Signal</keyword>
<evidence type="ECO:0000256" key="1">
    <source>
        <dbReference type="SAM" id="SignalP"/>
    </source>
</evidence>
<evidence type="ECO:0000313" key="2">
    <source>
        <dbReference type="EMBL" id="GGK63497.1"/>
    </source>
</evidence>